<dbReference type="Proteomes" id="UP001215598">
    <property type="component" value="Unassembled WGS sequence"/>
</dbReference>
<evidence type="ECO:0000313" key="2">
    <source>
        <dbReference type="Proteomes" id="UP001215598"/>
    </source>
</evidence>
<evidence type="ECO:0008006" key="3">
    <source>
        <dbReference type="Google" id="ProtNLM"/>
    </source>
</evidence>
<dbReference type="AlphaFoldDB" id="A0AAD7IQW0"/>
<accession>A0AAD7IQW0</accession>
<evidence type="ECO:0000313" key="1">
    <source>
        <dbReference type="EMBL" id="KAJ7747028.1"/>
    </source>
</evidence>
<dbReference type="EMBL" id="JARKIB010000078">
    <property type="protein sequence ID" value="KAJ7747028.1"/>
    <property type="molecule type" value="Genomic_DNA"/>
</dbReference>
<organism evidence="1 2">
    <name type="scientific">Mycena metata</name>
    <dbReference type="NCBI Taxonomy" id="1033252"/>
    <lineage>
        <taxon>Eukaryota</taxon>
        <taxon>Fungi</taxon>
        <taxon>Dikarya</taxon>
        <taxon>Basidiomycota</taxon>
        <taxon>Agaricomycotina</taxon>
        <taxon>Agaricomycetes</taxon>
        <taxon>Agaricomycetidae</taxon>
        <taxon>Agaricales</taxon>
        <taxon>Marasmiineae</taxon>
        <taxon>Mycenaceae</taxon>
        <taxon>Mycena</taxon>
    </lineage>
</organism>
<sequence length="378" mass="42645">MIATLCSRLAVMSRHDWLYFADGTLTLQAADGTLFNVYRHHLIAKSGFFSGMLTLPSPNQPTPTLKASNGTSDSTAVPLPPNFTTVEYEKFLNFIFNIASWSPDVPLVADLCAILKTSHFFAVESGVEYAVHFLEAHANFPAPLQFRMGCDYSLVDWVTAAFDDLMAIPVNDMTPEDEQLIGDKAFRALALTQAEVTDHRMSLAVCPPVPTHATWCRNQEYCQTQWDSAWTSMAGPLGWLIKEELSGAEVYKKLDLWVPAAVTVGRAAVKERMATLRRECQSRDEFDNNNVIASCLAQIRLRNFIYLDDWKAKYVLSVLETRMKNMKFLKHIANSENYKIQTFLMSPTLYRAFTAFNRDLCLMGQNGKSIILMVVFFL</sequence>
<reference evidence="1" key="1">
    <citation type="submission" date="2023-03" db="EMBL/GenBank/DDBJ databases">
        <title>Massive genome expansion in bonnet fungi (Mycena s.s.) driven by repeated elements and novel gene families across ecological guilds.</title>
        <authorList>
            <consortium name="Lawrence Berkeley National Laboratory"/>
            <person name="Harder C.B."/>
            <person name="Miyauchi S."/>
            <person name="Viragh M."/>
            <person name="Kuo A."/>
            <person name="Thoen E."/>
            <person name="Andreopoulos B."/>
            <person name="Lu D."/>
            <person name="Skrede I."/>
            <person name="Drula E."/>
            <person name="Henrissat B."/>
            <person name="Morin E."/>
            <person name="Kohler A."/>
            <person name="Barry K."/>
            <person name="LaButti K."/>
            <person name="Morin E."/>
            <person name="Salamov A."/>
            <person name="Lipzen A."/>
            <person name="Mereny Z."/>
            <person name="Hegedus B."/>
            <person name="Baldrian P."/>
            <person name="Stursova M."/>
            <person name="Weitz H."/>
            <person name="Taylor A."/>
            <person name="Grigoriev I.V."/>
            <person name="Nagy L.G."/>
            <person name="Martin F."/>
            <person name="Kauserud H."/>
        </authorList>
    </citation>
    <scope>NUCLEOTIDE SEQUENCE</scope>
    <source>
        <strain evidence="1">CBHHK182m</strain>
    </source>
</reference>
<name>A0AAD7IQW0_9AGAR</name>
<proteinExistence type="predicted"/>
<keyword evidence="2" id="KW-1185">Reference proteome</keyword>
<protein>
    <recommendedName>
        <fullName evidence="3">BTB domain-containing protein</fullName>
    </recommendedName>
</protein>
<comment type="caution">
    <text evidence="1">The sequence shown here is derived from an EMBL/GenBank/DDBJ whole genome shotgun (WGS) entry which is preliminary data.</text>
</comment>
<gene>
    <name evidence="1" type="ORF">B0H16DRAFT_1888936</name>
</gene>